<reference evidence="1 2" key="1">
    <citation type="submission" date="2016-10" db="EMBL/GenBank/DDBJ databases">
        <title>The whole genome sequencing and assembly of Aeribacillus pallidus KCTC3564 strain.</title>
        <authorList>
            <person name="Lee Y.-J."/>
            <person name="Park M.-K."/>
            <person name="Yi H."/>
            <person name="Bahn Y.-S."/>
            <person name="Kim J.F."/>
            <person name="Lee D.-W."/>
        </authorList>
    </citation>
    <scope>NUCLEOTIDE SEQUENCE [LARGE SCALE GENOMIC DNA]</scope>
    <source>
        <strain evidence="1 2">KCTC3564</strain>
    </source>
</reference>
<dbReference type="AlphaFoldDB" id="A0A223E183"/>
<organism evidence="1 2">
    <name type="scientific">Aeribacillus pallidus</name>
    <dbReference type="NCBI Taxonomy" id="33936"/>
    <lineage>
        <taxon>Bacteria</taxon>
        <taxon>Bacillati</taxon>
        <taxon>Bacillota</taxon>
        <taxon>Bacilli</taxon>
        <taxon>Bacillales</taxon>
        <taxon>Bacillaceae</taxon>
        <taxon>Aeribacillus</taxon>
    </lineage>
</organism>
<sequence length="181" mass="21095">MLSEKMHKLKSMIFNDQLAWSRQAGVPFILIAIDETEQLYLLPKLEELQRDGDIQGYSVEIVNVEMLLYELLLKDENGDLSDIYEFEQEDFPEFQTEMQNTLFKLIYQWILEKSEQLGKNGRLLFTRVGSIASHFRLIQLLSKLENKVSIPLCFFIPGTVNSNQFIMLDDIDISGSRAFYL</sequence>
<dbReference type="InterPro" id="IPR014858">
    <property type="entry name" value="BrxB"/>
</dbReference>
<dbReference type="KEGG" id="apak:AP3564_00885"/>
<evidence type="ECO:0000313" key="2">
    <source>
        <dbReference type="Proteomes" id="UP000214606"/>
    </source>
</evidence>
<dbReference type="Proteomes" id="UP000214606">
    <property type="component" value="Chromosome"/>
</dbReference>
<protein>
    <recommendedName>
        <fullName evidence="3">DUF1788 domain-containing protein</fullName>
    </recommendedName>
</protein>
<dbReference type="RefSeq" id="WP_157727847.1">
    <property type="nucleotide sequence ID" value="NZ_CP017703.1"/>
</dbReference>
<name>A0A223E183_9BACI</name>
<evidence type="ECO:0008006" key="3">
    <source>
        <dbReference type="Google" id="ProtNLM"/>
    </source>
</evidence>
<proteinExistence type="predicted"/>
<accession>A0A223E183</accession>
<evidence type="ECO:0000313" key="1">
    <source>
        <dbReference type="EMBL" id="ASS89007.1"/>
    </source>
</evidence>
<dbReference type="Pfam" id="PF08747">
    <property type="entry name" value="BrxB"/>
    <property type="match status" value="1"/>
</dbReference>
<gene>
    <name evidence="1" type="ORF">AP3564_00885</name>
</gene>
<dbReference type="EMBL" id="CP017703">
    <property type="protein sequence ID" value="ASS89007.1"/>
    <property type="molecule type" value="Genomic_DNA"/>
</dbReference>